<feature type="transmembrane region" description="Helical" evidence="1">
    <location>
        <begin position="44"/>
        <end position="68"/>
    </location>
</feature>
<proteinExistence type="predicted"/>
<sequence length="211" mass="22889">MTADIWLAFAATAIFLALLPSPLACLTASFSLQRGRRTAIATVPGLAVGMSAALIVAMIPMALVAVYLPKLVDVISWAGLGYLMLYVLWSYQDPRISGPIADNDNLPECRAARIFGCLFGKSAFQARYAVVLAAVLAQFVDPDRSLLPQLLEMQATFLVCAALGAGIHVLFPRRVLSRRRRPANLNAASRKPQTRFISRRAVTAGYRRIAA</sequence>
<keyword evidence="3" id="KW-1185">Reference proteome</keyword>
<dbReference type="EMBL" id="HG938353">
    <property type="protein sequence ID" value="CDN48367.1"/>
    <property type="molecule type" value="Genomic_DNA"/>
</dbReference>
<dbReference type="AlphaFoldDB" id="A0A068SQ20"/>
<keyword evidence="1" id="KW-0812">Transmembrane</keyword>
<dbReference type="PATRIC" id="fig|1028800.3.peg.2227"/>
<keyword evidence="1" id="KW-1133">Transmembrane helix</keyword>
<dbReference type="KEGG" id="ngg:RG540_CH21990"/>
<dbReference type="Proteomes" id="UP000028181">
    <property type="component" value="Chromosome I"/>
</dbReference>
<feature type="transmembrane region" description="Helical" evidence="1">
    <location>
        <begin position="6"/>
        <end position="32"/>
    </location>
</feature>
<reference evidence="3" key="1">
    <citation type="journal article" date="2014" name="BMC Genomics">
        <title>Genome sequencing of two Neorhizobium galegae strains reveals a noeT gene responsible for the unusual acetylation of the nodulation factors.</title>
        <authorList>
            <person name="Osterman J."/>
            <person name="Marsh J."/>
            <person name="Laine P.K."/>
            <person name="Zeng Z."/>
            <person name="Alatalo E."/>
            <person name="Sullivan J.T."/>
            <person name="Young J.P."/>
            <person name="Thomas-Oates J."/>
            <person name="Paulin L."/>
            <person name="Lindstrom K."/>
        </authorList>
    </citation>
    <scope>NUCLEOTIDE SEQUENCE [LARGE SCALE GENOMIC DNA]</scope>
    <source>
        <strain evidence="3">HAMBI 540</strain>
    </source>
</reference>
<name>A0A068SQ20_NEOGA</name>
<feature type="transmembrane region" description="Helical" evidence="1">
    <location>
        <begin position="112"/>
        <end position="139"/>
    </location>
</feature>
<keyword evidence="1" id="KW-0472">Membrane</keyword>
<dbReference type="GeneID" id="24259128"/>
<gene>
    <name evidence="2" type="ORF">RG540_CH21990</name>
</gene>
<dbReference type="RefSeq" id="WP_038587623.1">
    <property type="nucleotide sequence ID" value="NZ_HG938353.1"/>
</dbReference>
<feature type="transmembrane region" description="Helical" evidence="1">
    <location>
        <begin position="74"/>
        <end position="91"/>
    </location>
</feature>
<dbReference type="eggNOG" id="COG1280">
    <property type="taxonomic scope" value="Bacteria"/>
</dbReference>
<evidence type="ECO:0000313" key="2">
    <source>
        <dbReference type="EMBL" id="CDN48367.1"/>
    </source>
</evidence>
<dbReference type="OrthoDB" id="9804822at2"/>
<evidence type="ECO:0000256" key="1">
    <source>
        <dbReference type="SAM" id="Phobius"/>
    </source>
</evidence>
<protein>
    <submittedName>
        <fullName evidence="2">Putative homoserine/homoserine lactone efflux protein</fullName>
    </submittedName>
</protein>
<dbReference type="HOGENOM" id="CLU_079569_2_3_5"/>
<evidence type="ECO:0000313" key="3">
    <source>
        <dbReference type="Proteomes" id="UP000028181"/>
    </source>
</evidence>
<organism evidence="2 3">
    <name type="scientific">Neorhizobium galegae bv. orientalis str. HAMBI 540</name>
    <dbReference type="NCBI Taxonomy" id="1028800"/>
    <lineage>
        <taxon>Bacteria</taxon>
        <taxon>Pseudomonadati</taxon>
        <taxon>Pseudomonadota</taxon>
        <taxon>Alphaproteobacteria</taxon>
        <taxon>Hyphomicrobiales</taxon>
        <taxon>Rhizobiaceae</taxon>
        <taxon>Rhizobium/Agrobacterium group</taxon>
        <taxon>Neorhizobium</taxon>
    </lineage>
</organism>
<accession>A0A068SQ20</accession>
<feature type="transmembrane region" description="Helical" evidence="1">
    <location>
        <begin position="151"/>
        <end position="171"/>
    </location>
</feature>